<sequence>MPITRRNTGRRVVLADAERTDRLSLKDVCKVTFFQRLDGLEG</sequence>
<organism evidence="1 2">
    <name type="scientific">Actinocorallia libanotica</name>
    <dbReference type="NCBI Taxonomy" id="46162"/>
    <lineage>
        <taxon>Bacteria</taxon>
        <taxon>Bacillati</taxon>
        <taxon>Actinomycetota</taxon>
        <taxon>Actinomycetes</taxon>
        <taxon>Streptosporangiales</taxon>
        <taxon>Thermomonosporaceae</taxon>
        <taxon>Actinocorallia</taxon>
    </lineage>
</organism>
<dbReference type="Proteomes" id="UP001500665">
    <property type="component" value="Unassembled WGS sequence"/>
</dbReference>
<dbReference type="EMBL" id="BAAAHH010000050">
    <property type="protein sequence ID" value="GAA0967489.1"/>
    <property type="molecule type" value="Genomic_DNA"/>
</dbReference>
<evidence type="ECO:0000313" key="1">
    <source>
        <dbReference type="EMBL" id="GAA0967489.1"/>
    </source>
</evidence>
<dbReference type="RefSeq" id="WP_344246622.1">
    <property type="nucleotide sequence ID" value="NZ_BAAAHH010000050.1"/>
</dbReference>
<protein>
    <submittedName>
        <fullName evidence="1">Uncharacterized protein</fullName>
    </submittedName>
</protein>
<accession>A0ABN1RYF2</accession>
<proteinExistence type="predicted"/>
<evidence type="ECO:0000313" key="2">
    <source>
        <dbReference type="Proteomes" id="UP001500665"/>
    </source>
</evidence>
<name>A0ABN1RYF2_9ACTN</name>
<gene>
    <name evidence="1" type="ORF">GCM10009550_71420</name>
</gene>
<reference evidence="1 2" key="1">
    <citation type="journal article" date="2019" name="Int. J. Syst. Evol. Microbiol.">
        <title>The Global Catalogue of Microorganisms (GCM) 10K type strain sequencing project: providing services to taxonomists for standard genome sequencing and annotation.</title>
        <authorList>
            <consortium name="The Broad Institute Genomics Platform"/>
            <consortium name="The Broad Institute Genome Sequencing Center for Infectious Disease"/>
            <person name="Wu L."/>
            <person name="Ma J."/>
        </authorList>
    </citation>
    <scope>NUCLEOTIDE SEQUENCE [LARGE SCALE GENOMIC DNA]</scope>
    <source>
        <strain evidence="1 2">JCM 10696</strain>
    </source>
</reference>
<comment type="caution">
    <text evidence="1">The sequence shown here is derived from an EMBL/GenBank/DDBJ whole genome shotgun (WGS) entry which is preliminary data.</text>
</comment>
<keyword evidence="2" id="KW-1185">Reference proteome</keyword>